<evidence type="ECO:0000256" key="8">
    <source>
        <dbReference type="ARBA" id="ARBA00022723"/>
    </source>
</evidence>
<dbReference type="GO" id="GO:0030955">
    <property type="term" value="F:potassium ion binding"/>
    <property type="evidence" value="ECO:0007669"/>
    <property type="project" value="UniProtKB-UniRule"/>
</dbReference>
<proteinExistence type="inferred from homology"/>
<evidence type="ECO:0000256" key="17">
    <source>
        <dbReference type="RuleBase" id="RU000504"/>
    </source>
</evidence>
<comment type="catalytic activity">
    <reaction evidence="17">
        <text>pyruvate + ATP = phosphoenolpyruvate + ADP + H(+)</text>
        <dbReference type="Rhea" id="RHEA:18157"/>
        <dbReference type="ChEBI" id="CHEBI:15361"/>
        <dbReference type="ChEBI" id="CHEBI:15378"/>
        <dbReference type="ChEBI" id="CHEBI:30616"/>
        <dbReference type="ChEBI" id="CHEBI:58702"/>
        <dbReference type="ChEBI" id="CHEBI:456216"/>
        <dbReference type="EC" id="2.7.1.40"/>
    </reaction>
</comment>
<evidence type="ECO:0000256" key="16">
    <source>
        <dbReference type="NCBIfam" id="TIGR01064"/>
    </source>
</evidence>
<feature type="domain" description="Pyruvate kinase C-terminal" evidence="20">
    <location>
        <begin position="355"/>
        <end position="467"/>
    </location>
</feature>
<organism evidence="21 22">
    <name type="scientific">Aminithiophilus ramosus</name>
    <dbReference type="NCBI Taxonomy" id="3029084"/>
    <lineage>
        <taxon>Bacteria</taxon>
        <taxon>Thermotogati</taxon>
        <taxon>Synergistota</taxon>
        <taxon>Synergistia</taxon>
        <taxon>Synergistales</taxon>
        <taxon>Aminithiophilaceae</taxon>
        <taxon>Aminithiophilus</taxon>
    </lineage>
</organism>
<evidence type="ECO:0000256" key="7">
    <source>
        <dbReference type="ARBA" id="ARBA00022679"/>
    </source>
</evidence>
<evidence type="ECO:0000256" key="6">
    <source>
        <dbReference type="ARBA" id="ARBA00012142"/>
    </source>
</evidence>
<dbReference type="InterPro" id="IPR015795">
    <property type="entry name" value="Pyrv_Knase_C"/>
</dbReference>
<feature type="domain" description="Pyruvate kinase barrel" evidence="18">
    <location>
        <begin position="1"/>
        <end position="323"/>
    </location>
</feature>
<dbReference type="AlphaFoldDB" id="A0A9Q7AFN4"/>
<keyword evidence="15 21" id="KW-0670">Pyruvate</keyword>
<comment type="pathway">
    <text evidence="3 17">Carbohydrate degradation; glycolysis; pyruvate from D-glyceraldehyde 3-phosphate: step 5/5.</text>
</comment>
<evidence type="ECO:0000256" key="10">
    <source>
        <dbReference type="ARBA" id="ARBA00022777"/>
    </source>
</evidence>
<dbReference type="SUPFAM" id="SSF51621">
    <property type="entry name" value="Phosphoenolpyruvate/pyruvate domain"/>
    <property type="match status" value="1"/>
</dbReference>
<dbReference type="GO" id="GO:0005524">
    <property type="term" value="F:ATP binding"/>
    <property type="evidence" value="ECO:0007669"/>
    <property type="project" value="UniProtKB-KW"/>
</dbReference>
<dbReference type="PRINTS" id="PR01050">
    <property type="entry name" value="PYRUVTKNASE"/>
</dbReference>
<keyword evidence="11" id="KW-0067">ATP-binding</keyword>
<dbReference type="KEGG" id="aram:KAR29_07795"/>
<evidence type="ECO:0000313" key="22">
    <source>
        <dbReference type="Proteomes" id="UP000671879"/>
    </source>
</evidence>
<dbReference type="RefSeq" id="WP_274372445.1">
    <property type="nucleotide sequence ID" value="NZ_CP072943.1"/>
</dbReference>
<dbReference type="GO" id="GO:0004743">
    <property type="term" value="F:pyruvate kinase activity"/>
    <property type="evidence" value="ECO:0007669"/>
    <property type="project" value="UniProtKB-UniRule"/>
</dbReference>
<dbReference type="NCBIfam" id="NF004978">
    <property type="entry name" value="PRK06354.1"/>
    <property type="match status" value="1"/>
</dbReference>
<dbReference type="Pfam" id="PF00224">
    <property type="entry name" value="PK"/>
    <property type="match status" value="1"/>
</dbReference>
<name>A0A9Q7AFN4_9BACT</name>
<gene>
    <name evidence="21" type="primary">pyk</name>
    <name evidence="21" type="ORF">KAR29_07795</name>
</gene>
<dbReference type="FunFam" id="2.40.33.10:FF:000001">
    <property type="entry name" value="Pyruvate kinase"/>
    <property type="match status" value="1"/>
</dbReference>
<dbReference type="InterPro" id="IPR015813">
    <property type="entry name" value="Pyrv/PenolPyrv_kinase-like_dom"/>
</dbReference>
<dbReference type="Pfam" id="PF00391">
    <property type="entry name" value="PEP-utilizers"/>
    <property type="match status" value="1"/>
</dbReference>
<comment type="cofactor">
    <cofactor evidence="2">
        <name>K(+)</name>
        <dbReference type="ChEBI" id="CHEBI:29103"/>
    </cofactor>
</comment>
<dbReference type="InterPro" id="IPR018209">
    <property type="entry name" value="Pyrv_Knase_AS"/>
</dbReference>
<dbReference type="GO" id="GO:0016301">
    <property type="term" value="F:kinase activity"/>
    <property type="evidence" value="ECO:0007669"/>
    <property type="project" value="UniProtKB-KW"/>
</dbReference>
<evidence type="ECO:0000259" key="18">
    <source>
        <dbReference type="Pfam" id="PF00224"/>
    </source>
</evidence>
<dbReference type="SUPFAM" id="SSF52935">
    <property type="entry name" value="PK C-terminal domain-like"/>
    <property type="match status" value="1"/>
</dbReference>
<protein>
    <recommendedName>
        <fullName evidence="6 16">Pyruvate kinase</fullName>
        <ecNumber evidence="6 16">2.7.1.40</ecNumber>
    </recommendedName>
</protein>
<dbReference type="Pfam" id="PF02887">
    <property type="entry name" value="PK_C"/>
    <property type="match status" value="1"/>
</dbReference>
<feature type="domain" description="PEP-utilising enzyme mobile" evidence="19">
    <location>
        <begin position="503"/>
        <end position="573"/>
    </location>
</feature>
<dbReference type="PROSITE" id="PS00110">
    <property type="entry name" value="PYRUVATE_KINASE"/>
    <property type="match status" value="1"/>
</dbReference>
<evidence type="ECO:0000256" key="9">
    <source>
        <dbReference type="ARBA" id="ARBA00022741"/>
    </source>
</evidence>
<sequence length="583" mass="62780">MRKVKIVCTLGPACADLDIMRQMAESGMDVARFNFSHGSYEGHELNLSQIRHVESELGRPIATILDTKGPEIRSGLLREGRPVQLVQGKLFTLSVEDRVGDETGVSISYPELVQEVSVGQDIFIDDGTLHLRVEAMTGPDIFCRVIVGGELGERKGVNVPDAALSVPTLTAKDIEDIRWGVAHDMDYIAVSFVRSRDDIMDVRRVVEEFDGKIKIIAKIETKQAVAHLQEIAEVVDGMMVARGDLGVEMATEDVPLVQKRIIDVCRSQGKPVIVATQMLDSMIRNPRPTRAEASDVANAVLDGTDAVMLSGETAKGRYPVRAVEMMTRIVMRAEEELRIWQRGSSRSFGAVTVPDAVSHAATSIAEDMKARVIISLTRSGSTARMVSKFRPSCPVIAATPSLGTWREMALVWGVYSILKEEAPTAEEASQAALGSALDKGFVCEGDLVVITAGVPVGIPGTTNLVQVQTVGRILVKGLSLLKREASGHVCRALTAQEALEKVRPGDILVVPQTDRDFVPAMRKAAAIIAEDGGLTSHAAIVALELAIPCVVGAENALATLQDGMLVTVDGTRGVVYQGKVKLH</sequence>
<comment type="similarity">
    <text evidence="5 17">Belongs to the pyruvate kinase family.</text>
</comment>
<dbReference type="Gene3D" id="3.40.1380.20">
    <property type="entry name" value="Pyruvate kinase, C-terminal domain"/>
    <property type="match status" value="1"/>
</dbReference>
<dbReference type="PANTHER" id="PTHR11817">
    <property type="entry name" value="PYRUVATE KINASE"/>
    <property type="match status" value="1"/>
</dbReference>
<evidence type="ECO:0000256" key="11">
    <source>
        <dbReference type="ARBA" id="ARBA00022840"/>
    </source>
</evidence>
<keyword evidence="9" id="KW-0547">Nucleotide-binding</keyword>
<evidence type="ECO:0000256" key="5">
    <source>
        <dbReference type="ARBA" id="ARBA00008663"/>
    </source>
</evidence>
<evidence type="ECO:0000256" key="2">
    <source>
        <dbReference type="ARBA" id="ARBA00001958"/>
    </source>
</evidence>
<dbReference type="InterPro" id="IPR008279">
    <property type="entry name" value="PEP-util_enz_mobile_dom"/>
</dbReference>
<reference evidence="22" key="1">
    <citation type="submission" date="2021-04" db="EMBL/GenBank/DDBJ databases">
        <title>A novel Synergistetes isolate from a pyrite-forming mixed culture.</title>
        <authorList>
            <person name="Bunk B."/>
            <person name="Sproer C."/>
            <person name="Spring S."/>
            <person name="Pester M."/>
        </authorList>
    </citation>
    <scope>NUCLEOTIDE SEQUENCE [LARGE SCALE GENOMIC DNA]</scope>
    <source>
        <strain evidence="22">J.5.4.2-T.3.5.2</strain>
    </source>
</reference>
<comment type="similarity">
    <text evidence="4">In the C-terminal section; belongs to the PEP-utilizing enzyme family.</text>
</comment>
<keyword evidence="14 17" id="KW-0324">Glycolysis</keyword>
<evidence type="ECO:0000256" key="15">
    <source>
        <dbReference type="ARBA" id="ARBA00023317"/>
    </source>
</evidence>
<evidence type="ECO:0000259" key="19">
    <source>
        <dbReference type="Pfam" id="PF00391"/>
    </source>
</evidence>
<dbReference type="GO" id="GO:0000287">
    <property type="term" value="F:magnesium ion binding"/>
    <property type="evidence" value="ECO:0007669"/>
    <property type="project" value="UniProtKB-UniRule"/>
</dbReference>
<dbReference type="NCBIfam" id="NF004491">
    <property type="entry name" value="PRK05826.1"/>
    <property type="match status" value="1"/>
</dbReference>
<dbReference type="Gene3D" id="2.40.33.10">
    <property type="entry name" value="PK beta-barrel domain-like"/>
    <property type="match status" value="1"/>
</dbReference>
<keyword evidence="13" id="KW-0630">Potassium</keyword>
<evidence type="ECO:0000313" key="21">
    <source>
        <dbReference type="EMBL" id="QTX31295.1"/>
    </source>
</evidence>
<dbReference type="InterPro" id="IPR036918">
    <property type="entry name" value="Pyrv_Knase_C_sf"/>
</dbReference>
<dbReference type="Proteomes" id="UP000671879">
    <property type="component" value="Chromosome"/>
</dbReference>
<dbReference type="SUPFAM" id="SSF50800">
    <property type="entry name" value="PK beta-barrel domain-like"/>
    <property type="match status" value="1"/>
</dbReference>
<keyword evidence="10 17" id="KW-0418">Kinase</keyword>
<dbReference type="EC" id="2.7.1.40" evidence="6 16"/>
<dbReference type="NCBIfam" id="TIGR01064">
    <property type="entry name" value="pyruv_kin"/>
    <property type="match status" value="1"/>
</dbReference>
<dbReference type="InterPro" id="IPR015806">
    <property type="entry name" value="Pyrv_Knase_insert_dom_sf"/>
</dbReference>
<keyword evidence="22" id="KW-1185">Reference proteome</keyword>
<dbReference type="InterPro" id="IPR011037">
    <property type="entry name" value="Pyrv_Knase-like_insert_dom_sf"/>
</dbReference>
<evidence type="ECO:0000259" key="20">
    <source>
        <dbReference type="Pfam" id="PF02887"/>
    </source>
</evidence>
<dbReference type="InterPro" id="IPR040442">
    <property type="entry name" value="Pyrv_kinase-like_dom_sf"/>
</dbReference>
<evidence type="ECO:0000256" key="12">
    <source>
        <dbReference type="ARBA" id="ARBA00022842"/>
    </source>
</evidence>
<evidence type="ECO:0000256" key="13">
    <source>
        <dbReference type="ARBA" id="ARBA00022958"/>
    </source>
</evidence>
<evidence type="ECO:0000256" key="3">
    <source>
        <dbReference type="ARBA" id="ARBA00004997"/>
    </source>
</evidence>
<comment type="cofactor">
    <cofactor evidence="1">
        <name>Mg(2+)</name>
        <dbReference type="ChEBI" id="CHEBI:18420"/>
    </cofactor>
</comment>
<keyword evidence="8" id="KW-0479">Metal-binding</keyword>
<dbReference type="InterPro" id="IPR001697">
    <property type="entry name" value="Pyr_Knase"/>
</dbReference>
<dbReference type="Gene3D" id="3.50.30.10">
    <property type="entry name" value="Phosphohistidine domain"/>
    <property type="match status" value="1"/>
</dbReference>
<evidence type="ECO:0000256" key="4">
    <source>
        <dbReference type="ARBA" id="ARBA00006237"/>
    </source>
</evidence>
<dbReference type="FunFam" id="3.20.20.60:FF:000025">
    <property type="entry name" value="Pyruvate kinase"/>
    <property type="match status" value="1"/>
</dbReference>
<dbReference type="InterPro" id="IPR015793">
    <property type="entry name" value="Pyrv_Knase_brl"/>
</dbReference>
<keyword evidence="12 17" id="KW-0460">Magnesium</keyword>
<dbReference type="InterPro" id="IPR036637">
    <property type="entry name" value="Phosphohistidine_dom_sf"/>
</dbReference>
<dbReference type="Gene3D" id="3.20.20.60">
    <property type="entry name" value="Phosphoenolpyruvate-binding domains"/>
    <property type="match status" value="1"/>
</dbReference>
<dbReference type="SUPFAM" id="SSF52009">
    <property type="entry name" value="Phosphohistidine domain"/>
    <property type="match status" value="1"/>
</dbReference>
<dbReference type="EMBL" id="CP072943">
    <property type="protein sequence ID" value="QTX31295.1"/>
    <property type="molecule type" value="Genomic_DNA"/>
</dbReference>
<evidence type="ECO:0000256" key="1">
    <source>
        <dbReference type="ARBA" id="ARBA00001946"/>
    </source>
</evidence>
<keyword evidence="7 17" id="KW-0808">Transferase</keyword>
<accession>A0A9Q7AFN4</accession>
<evidence type="ECO:0000256" key="14">
    <source>
        <dbReference type="ARBA" id="ARBA00023152"/>
    </source>
</evidence>